<evidence type="ECO:0000313" key="7">
    <source>
        <dbReference type="EMBL" id="MCM2369961.1"/>
    </source>
</evidence>
<dbReference type="PANTHER" id="PTHR30385:SF8">
    <property type="entry name" value="RNA POLYMERASE SIGMA-E FACTOR"/>
    <property type="match status" value="1"/>
</dbReference>
<keyword evidence="2" id="KW-0731">Sigma factor</keyword>
<accession>A0ABT0TZC6</accession>
<evidence type="ECO:0000313" key="8">
    <source>
        <dbReference type="Proteomes" id="UP001202961"/>
    </source>
</evidence>
<dbReference type="InterPro" id="IPR013249">
    <property type="entry name" value="RNA_pol_sigma70_r4_t2"/>
</dbReference>
<keyword evidence="8" id="KW-1185">Reference proteome</keyword>
<keyword evidence="4" id="KW-0804">Transcription</keyword>
<dbReference type="InterPro" id="IPR036388">
    <property type="entry name" value="WH-like_DNA-bd_sf"/>
</dbReference>
<keyword evidence="3" id="KW-0238">DNA-binding</keyword>
<dbReference type="InterPro" id="IPR013324">
    <property type="entry name" value="RNA_pol_sigma_r3/r4-like"/>
</dbReference>
<dbReference type="NCBIfam" id="TIGR02984">
    <property type="entry name" value="Sig-70_plancto1"/>
    <property type="match status" value="1"/>
</dbReference>
<evidence type="ECO:0000259" key="5">
    <source>
        <dbReference type="Pfam" id="PF04542"/>
    </source>
</evidence>
<dbReference type="SUPFAM" id="SSF88659">
    <property type="entry name" value="Sigma3 and sigma4 domains of RNA polymerase sigma factors"/>
    <property type="match status" value="1"/>
</dbReference>
<feature type="domain" description="RNA polymerase sigma factor 70 region 4 type 2" evidence="6">
    <location>
        <begin position="137"/>
        <end position="187"/>
    </location>
</feature>
<proteinExistence type="predicted"/>
<name>A0ABT0TZC6_9BACT</name>
<dbReference type="Pfam" id="PF08281">
    <property type="entry name" value="Sigma70_r4_2"/>
    <property type="match status" value="1"/>
</dbReference>
<feature type="domain" description="RNA polymerase sigma-70 region 2" evidence="5">
    <location>
        <begin position="34"/>
        <end position="83"/>
    </location>
</feature>
<evidence type="ECO:0000256" key="2">
    <source>
        <dbReference type="ARBA" id="ARBA00023082"/>
    </source>
</evidence>
<dbReference type="InterPro" id="IPR007627">
    <property type="entry name" value="RNA_pol_sigma70_r2"/>
</dbReference>
<dbReference type="PANTHER" id="PTHR30385">
    <property type="entry name" value="SIGMA FACTOR F FLAGELLAR"/>
    <property type="match status" value="1"/>
</dbReference>
<comment type="caution">
    <text evidence="7">The sequence shown here is derived from an EMBL/GenBank/DDBJ whole genome shotgun (WGS) entry which is preliminary data.</text>
</comment>
<evidence type="ECO:0000256" key="3">
    <source>
        <dbReference type="ARBA" id="ARBA00023125"/>
    </source>
</evidence>
<dbReference type="InterPro" id="IPR014284">
    <property type="entry name" value="RNA_pol_sigma-70_dom"/>
</dbReference>
<dbReference type="Gene3D" id="1.10.1740.10">
    <property type="match status" value="1"/>
</dbReference>
<dbReference type="Pfam" id="PF04542">
    <property type="entry name" value="Sigma70_r2"/>
    <property type="match status" value="1"/>
</dbReference>
<dbReference type="NCBIfam" id="TIGR02937">
    <property type="entry name" value="sigma70-ECF"/>
    <property type="match status" value="1"/>
</dbReference>
<dbReference type="InterPro" id="IPR013325">
    <property type="entry name" value="RNA_pol_sigma_r2"/>
</dbReference>
<reference evidence="7 8" key="1">
    <citation type="journal article" date="2022" name="Syst. Appl. Microbiol.">
        <title>Rhodopirellula aestuarii sp. nov., a novel member of the genus Rhodopirellula isolated from brackish sediments collected in the Tagus River estuary, Portugal.</title>
        <authorList>
            <person name="Vitorino I.R."/>
            <person name="Klimek D."/>
            <person name="Calusinska M."/>
            <person name="Lobo-da-Cunha A."/>
            <person name="Vasconcelos V."/>
            <person name="Lage O.M."/>
        </authorList>
    </citation>
    <scope>NUCLEOTIDE SEQUENCE [LARGE SCALE GENOMIC DNA]</scope>
    <source>
        <strain evidence="7 8">ICT_H3.1</strain>
    </source>
</reference>
<protein>
    <submittedName>
        <fullName evidence="7">Sigma-70 family RNA polymerase sigma factor</fullName>
    </submittedName>
</protein>
<evidence type="ECO:0000259" key="6">
    <source>
        <dbReference type="Pfam" id="PF08281"/>
    </source>
</evidence>
<dbReference type="InterPro" id="IPR014326">
    <property type="entry name" value="RNA_pol_sigma-70_Plancto"/>
</dbReference>
<dbReference type="Gene3D" id="1.10.10.10">
    <property type="entry name" value="Winged helix-like DNA-binding domain superfamily/Winged helix DNA-binding domain"/>
    <property type="match status" value="1"/>
</dbReference>
<organism evidence="7 8">
    <name type="scientific">Aporhodopirellula aestuarii</name>
    <dbReference type="NCBI Taxonomy" id="2950107"/>
    <lineage>
        <taxon>Bacteria</taxon>
        <taxon>Pseudomonadati</taxon>
        <taxon>Planctomycetota</taxon>
        <taxon>Planctomycetia</taxon>
        <taxon>Pirellulales</taxon>
        <taxon>Pirellulaceae</taxon>
        <taxon>Aporhodopirellula</taxon>
    </lineage>
</organism>
<evidence type="ECO:0000256" key="4">
    <source>
        <dbReference type="ARBA" id="ARBA00023163"/>
    </source>
</evidence>
<dbReference type="SUPFAM" id="SSF88946">
    <property type="entry name" value="Sigma2 domain of RNA polymerase sigma factors"/>
    <property type="match status" value="1"/>
</dbReference>
<dbReference type="Proteomes" id="UP001202961">
    <property type="component" value="Unassembled WGS sequence"/>
</dbReference>
<keyword evidence="1" id="KW-0805">Transcription regulation</keyword>
<dbReference type="EMBL" id="JAMQBK010000015">
    <property type="protein sequence ID" value="MCM2369961.1"/>
    <property type="molecule type" value="Genomic_DNA"/>
</dbReference>
<sequence length="196" mass="22598">MKKARDEGSHSLGELLQLYRNYLTVLATTQLDSRLRRRMNPSDLVQETMLGAHRDFASFRGGSEQELLAWLRQILVNCLRTAIDTHFHAQKRDMRREISIEGVSQALDNSAANFVNVLADRGPSPSEPMRRRERAVELANQLAKLRPQYRDVIVLRNLQGLSFDEIASRLDRKPGTVRMLWLRAMDKFKESYEADS</sequence>
<evidence type="ECO:0000256" key="1">
    <source>
        <dbReference type="ARBA" id="ARBA00023015"/>
    </source>
</evidence>
<gene>
    <name evidence="7" type="ORF">NB063_04915</name>
</gene>